<dbReference type="SUPFAM" id="SSF46785">
    <property type="entry name" value="Winged helix' DNA-binding domain"/>
    <property type="match status" value="1"/>
</dbReference>
<dbReference type="HOGENOM" id="CLU_094593_1_0_11"/>
<protein>
    <submittedName>
        <fullName evidence="1">Regulatory protein ArsR</fullName>
    </submittedName>
</protein>
<organism evidence="1 2">
    <name type="scientific">Geodermatophilus obscurus (strain ATCC 25078 / DSM 43160 / JCM 3152 / CCUG 61914 / KCC A-0152 / KCTC 9177 / NBRC 13315 / NRRL B-3577 / G-20)</name>
    <dbReference type="NCBI Taxonomy" id="526225"/>
    <lineage>
        <taxon>Bacteria</taxon>
        <taxon>Bacillati</taxon>
        <taxon>Actinomycetota</taxon>
        <taxon>Actinomycetes</taxon>
        <taxon>Geodermatophilales</taxon>
        <taxon>Geodermatophilaceae</taxon>
        <taxon>Geodermatophilus</taxon>
    </lineage>
</organism>
<dbReference type="Pfam" id="PF25212">
    <property type="entry name" value="HVO_A0114"/>
    <property type="match status" value="1"/>
</dbReference>
<reference evidence="2" key="2">
    <citation type="submission" date="2010-01" db="EMBL/GenBank/DDBJ databases">
        <title>The complete genome of Geodermatophilus obscurus DSM 43160.</title>
        <authorList>
            <consortium name="US DOE Joint Genome Institute (JGI-PGF)"/>
            <person name="Lucas S."/>
            <person name="Copeland A."/>
            <person name="Lapidus A."/>
            <person name="Glavina del Rio T."/>
            <person name="Dalin E."/>
            <person name="Tice H."/>
            <person name="Bruce D."/>
            <person name="Goodwin L."/>
            <person name="Pitluck S."/>
            <person name="Kyrpides N."/>
            <person name="Mavromatis K."/>
            <person name="Ivanova N."/>
            <person name="Munk A.C."/>
            <person name="Brettin T."/>
            <person name="Detter J.C."/>
            <person name="Han C."/>
            <person name="Larimer F."/>
            <person name="Land M."/>
            <person name="Hauser L."/>
            <person name="Markowitz V."/>
            <person name="Cheng J.-F."/>
            <person name="Hugenholtz P."/>
            <person name="Woyke T."/>
            <person name="Wu D."/>
            <person name="Jando M."/>
            <person name="Schneider S."/>
            <person name="Klenk H.-P."/>
            <person name="Eisen J.A."/>
        </authorList>
    </citation>
    <scope>NUCLEOTIDE SEQUENCE [LARGE SCALE GENOMIC DNA]</scope>
    <source>
        <strain evidence="2">ATCC 25078 / DSM 43160 / JCM 3152 / KCC A-0152 / KCTC 9177 / NBRC 13315 / NRRL B-3577 / G-20</strain>
    </source>
</reference>
<keyword evidence="2" id="KW-1185">Reference proteome</keyword>
<evidence type="ECO:0000313" key="2">
    <source>
        <dbReference type="Proteomes" id="UP000001382"/>
    </source>
</evidence>
<dbReference type="EMBL" id="CP001867">
    <property type="protein sequence ID" value="ADB76305.1"/>
    <property type="molecule type" value="Genomic_DNA"/>
</dbReference>
<dbReference type="CDD" id="cd00090">
    <property type="entry name" value="HTH_ARSR"/>
    <property type="match status" value="1"/>
</dbReference>
<reference evidence="1 2" key="1">
    <citation type="journal article" date="2010" name="Stand. Genomic Sci.">
        <title>Complete genome sequence of Geodermatophilus obscurus type strain (G-20).</title>
        <authorList>
            <person name="Ivanova N."/>
            <person name="Sikorski J."/>
            <person name="Jando M."/>
            <person name="Munk C."/>
            <person name="Lapidus A."/>
            <person name="Glavina Del Rio T."/>
            <person name="Copeland A."/>
            <person name="Tice H."/>
            <person name="Cheng J.-F."/>
            <person name="Lucas S."/>
            <person name="Chen F."/>
            <person name="Nolan M."/>
            <person name="Bruce D."/>
            <person name="Goodwin L."/>
            <person name="Pitluck S."/>
            <person name="Mavromatis K."/>
            <person name="Mikhailova N."/>
            <person name="Pati A."/>
            <person name="Chen A."/>
            <person name="Palaniappan K."/>
            <person name="Land M."/>
            <person name="Hauser L."/>
            <person name="Chang Y.-J."/>
            <person name="Jeffries C.D."/>
            <person name="Meincke L."/>
            <person name="Brettin T."/>
            <person name="Detter J.C."/>
            <person name="Detter J.C."/>
            <person name="Rohde M."/>
            <person name="Goeker M."/>
            <person name="Bristow J."/>
            <person name="Eisen J.A."/>
            <person name="Markowitz V."/>
            <person name="Hugenholtz P."/>
            <person name="Kyrpides N.C."/>
            <person name="Klenk H.-P."/>
        </authorList>
    </citation>
    <scope>NUCLEOTIDE SEQUENCE [LARGE SCALE GENOMIC DNA]</scope>
    <source>
        <strain evidence="2">ATCC 25078 / DSM 43160 / JCM 3152 / KCC A-0152 / KCTC 9177 / NBRC 13315 / NRRL B-3577 / G-20</strain>
    </source>
</reference>
<dbReference type="InterPro" id="IPR036390">
    <property type="entry name" value="WH_DNA-bd_sf"/>
</dbReference>
<dbReference type="InterPro" id="IPR011991">
    <property type="entry name" value="ArsR-like_HTH"/>
</dbReference>
<dbReference type="AlphaFoldDB" id="D2SCH7"/>
<name>D2SCH7_GEOOG</name>
<proteinExistence type="predicted"/>
<dbReference type="KEGG" id="gob:Gobs_3725"/>
<gene>
    <name evidence="1" type="ordered locus">Gobs_3725</name>
</gene>
<dbReference type="InterPro" id="IPR036388">
    <property type="entry name" value="WH-like_DNA-bd_sf"/>
</dbReference>
<dbReference type="eggNOG" id="COG1522">
    <property type="taxonomic scope" value="Bacteria"/>
</dbReference>
<dbReference type="Gene3D" id="1.10.10.10">
    <property type="entry name" value="Winged helix-like DNA-binding domain superfamily/Winged helix DNA-binding domain"/>
    <property type="match status" value="1"/>
</dbReference>
<dbReference type="OrthoDB" id="3526885at2"/>
<dbReference type="STRING" id="526225.Gobs_3725"/>
<accession>D2SCH7</accession>
<evidence type="ECO:0000313" key="1">
    <source>
        <dbReference type="EMBL" id="ADB76305.1"/>
    </source>
</evidence>
<dbReference type="Proteomes" id="UP000001382">
    <property type="component" value="Chromosome"/>
</dbReference>
<sequence length="197" mass="21271">MTRRVSSLLPVLRSETQARLLAALLLQPTREASIAELAREIGADPGNLHADVQRLVEAGVLADRRVGRTRLLRADASSPLVRPLTDLLLVAYGPKPVLEEALTGEPGIESALIVGSWAARYHGQPGPPPGDVDLVVIGEPDRDAVIEKVDEASRLLGREVQVVFRSPGGWEAASDAFTRSVRERPTVELDLAEEPRS</sequence>